<organism evidence="1 2">
    <name type="scientific">Nitrospira moscoviensis</name>
    <dbReference type="NCBI Taxonomy" id="42253"/>
    <lineage>
        <taxon>Bacteria</taxon>
        <taxon>Pseudomonadati</taxon>
        <taxon>Nitrospirota</taxon>
        <taxon>Nitrospiria</taxon>
        <taxon>Nitrospirales</taxon>
        <taxon>Nitrospiraceae</taxon>
        <taxon>Nitrospira</taxon>
    </lineage>
</organism>
<dbReference type="PANTHER" id="PTHR40275">
    <property type="entry name" value="SSL7038 PROTEIN"/>
    <property type="match status" value="1"/>
</dbReference>
<protein>
    <submittedName>
        <fullName evidence="1">Addiction module antidote protein</fullName>
    </submittedName>
</protein>
<dbReference type="GO" id="GO:0003677">
    <property type="term" value="F:DNA binding"/>
    <property type="evidence" value="ECO:0007669"/>
    <property type="project" value="InterPro"/>
</dbReference>
<dbReference type="KEGG" id="nmv:NITMOv2_0923"/>
<dbReference type="SUPFAM" id="SSF47413">
    <property type="entry name" value="lambda repressor-like DNA-binding domains"/>
    <property type="match status" value="1"/>
</dbReference>
<dbReference type="STRING" id="42253.NITMOv2_0923"/>
<dbReference type="PANTHER" id="PTHR40275:SF1">
    <property type="entry name" value="SSL7038 PROTEIN"/>
    <property type="match status" value="1"/>
</dbReference>
<dbReference type="InterPro" id="IPR010982">
    <property type="entry name" value="Lambda_DNA-bd_dom_sf"/>
</dbReference>
<dbReference type="Gene3D" id="1.10.260.40">
    <property type="entry name" value="lambda repressor-like DNA-binding domains"/>
    <property type="match status" value="1"/>
</dbReference>
<dbReference type="NCBIfam" id="TIGR02684">
    <property type="entry name" value="dnstrm_HI1420"/>
    <property type="match status" value="1"/>
</dbReference>
<keyword evidence="2" id="KW-1185">Reference proteome</keyword>
<dbReference type="Proteomes" id="UP000069205">
    <property type="component" value="Chromosome"/>
</dbReference>
<dbReference type="OrthoDB" id="9798416at2"/>
<dbReference type="EMBL" id="CP011801">
    <property type="protein sequence ID" value="ALA57357.1"/>
    <property type="molecule type" value="Genomic_DNA"/>
</dbReference>
<dbReference type="AlphaFoldDB" id="A0A0K2G9T5"/>
<dbReference type="Pfam" id="PF21716">
    <property type="entry name" value="dnstrm_HI1420"/>
    <property type="match status" value="1"/>
</dbReference>
<dbReference type="RefSeq" id="WP_053378706.1">
    <property type="nucleotide sequence ID" value="NZ_CP011801.1"/>
</dbReference>
<evidence type="ECO:0000313" key="1">
    <source>
        <dbReference type="EMBL" id="ALA57357.1"/>
    </source>
</evidence>
<accession>A0A0K2G9T5</accession>
<proteinExistence type="predicted"/>
<dbReference type="InterPro" id="IPR014057">
    <property type="entry name" value="HI1420"/>
</dbReference>
<evidence type="ECO:0000313" key="2">
    <source>
        <dbReference type="Proteomes" id="UP000069205"/>
    </source>
</evidence>
<dbReference type="PATRIC" id="fig|42253.5.peg.905"/>
<gene>
    <name evidence="1" type="ORF">NITMOv2_0923</name>
</gene>
<sequence>MAKSKPYRKELVESLRDPEEAMAYLNAALEENDHEVFLLALRNVAEAHGGMAQLAERAKLNRESLYKMLSAHGNPELRSLDALLHALGFRLAVTAA</sequence>
<reference evidence="1 2" key="1">
    <citation type="journal article" date="2015" name="Proc. Natl. Acad. Sci. U.S.A.">
        <title>Expanded metabolic versatility of ubiquitous nitrite-oxidizing bacteria from the genus Nitrospira.</title>
        <authorList>
            <person name="Koch H."/>
            <person name="Lucker S."/>
            <person name="Albertsen M."/>
            <person name="Kitzinger K."/>
            <person name="Herbold C."/>
            <person name="Spieck E."/>
            <person name="Nielsen P.H."/>
            <person name="Wagner M."/>
            <person name="Daims H."/>
        </authorList>
    </citation>
    <scope>NUCLEOTIDE SEQUENCE [LARGE SCALE GENOMIC DNA]</scope>
    <source>
        <strain evidence="1 2">NSP M-1</strain>
    </source>
</reference>
<name>A0A0K2G9T5_NITMO</name>